<proteinExistence type="predicted"/>
<sequence length="71" mass="8239">MSELKTLSAAFDKATNIEEAERELQKYRSLRGKDKELIMLRKLMGRTLDLERRLEWKALCAKHTSAILAMS</sequence>
<evidence type="ECO:0000313" key="2">
    <source>
        <dbReference type="Proteomes" id="UP000223968"/>
    </source>
</evidence>
<organism evidence="1 2">
    <name type="scientific">Helicocarpus griseus UAMH5409</name>
    <dbReference type="NCBI Taxonomy" id="1447875"/>
    <lineage>
        <taxon>Eukaryota</taxon>
        <taxon>Fungi</taxon>
        <taxon>Dikarya</taxon>
        <taxon>Ascomycota</taxon>
        <taxon>Pezizomycotina</taxon>
        <taxon>Eurotiomycetes</taxon>
        <taxon>Eurotiomycetidae</taxon>
        <taxon>Onygenales</taxon>
        <taxon>Ajellomycetaceae</taxon>
        <taxon>Helicocarpus</taxon>
    </lineage>
</organism>
<accession>A0A2B7XTE9</accession>
<name>A0A2B7XTE9_9EURO</name>
<keyword evidence="2" id="KW-1185">Reference proteome</keyword>
<comment type="caution">
    <text evidence="1">The sequence shown here is derived from an EMBL/GenBank/DDBJ whole genome shotgun (WGS) entry which is preliminary data.</text>
</comment>
<evidence type="ECO:0000313" key="1">
    <source>
        <dbReference type="EMBL" id="PGH12239.1"/>
    </source>
</evidence>
<gene>
    <name evidence="1" type="ORF">AJ79_04419</name>
</gene>
<protein>
    <submittedName>
        <fullName evidence="1">Uncharacterized protein</fullName>
    </submittedName>
</protein>
<reference evidence="1 2" key="1">
    <citation type="submission" date="2017-10" db="EMBL/GenBank/DDBJ databases">
        <title>Comparative genomics in systemic dimorphic fungi from Ajellomycetaceae.</title>
        <authorList>
            <person name="Munoz J.F."/>
            <person name="Mcewen J.G."/>
            <person name="Clay O.K."/>
            <person name="Cuomo C.A."/>
        </authorList>
    </citation>
    <scope>NUCLEOTIDE SEQUENCE [LARGE SCALE GENOMIC DNA]</scope>
    <source>
        <strain evidence="1 2">UAMH5409</strain>
    </source>
</reference>
<dbReference type="AlphaFoldDB" id="A0A2B7XTE9"/>
<dbReference type="EMBL" id="PDNB01000061">
    <property type="protein sequence ID" value="PGH12239.1"/>
    <property type="molecule type" value="Genomic_DNA"/>
</dbReference>
<dbReference type="Proteomes" id="UP000223968">
    <property type="component" value="Unassembled WGS sequence"/>
</dbReference>